<dbReference type="STRING" id="745531.A0A0C3S3B8"/>
<dbReference type="PRINTS" id="PR00625">
    <property type="entry name" value="JDOMAIN"/>
</dbReference>
<dbReference type="InterPro" id="IPR026894">
    <property type="entry name" value="DnaJ_X"/>
</dbReference>
<name>A0A0C3S3B8_PHLG1</name>
<dbReference type="Proteomes" id="UP000053257">
    <property type="component" value="Unassembled WGS sequence"/>
</dbReference>
<proteinExistence type="predicted"/>
<dbReference type="CDD" id="cd06257">
    <property type="entry name" value="DnaJ"/>
    <property type="match status" value="1"/>
</dbReference>
<dbReference type="OrthoDB" id="552049at2759"/>
<keyword evidence="4" id="KW-1185">Reference proteome</keyword>
<dbReference type="HOGENOM" id="CLU_025145_0_2_1"/>
<dbReference type="InterPro" id="IPR018253">
    <property type="entry name" value="DnaJ_domain_CS"/>
</dbReference>
<feature type="compositionally biased region" description="Basic and acidic residues" evidence="1">
    <location>
        <begin position="461"/>
        <end position="475"/>
    </location>
</feature>
<organism evidence="3 4">
    <name type="scientific">Phlebiopsis gigantea (strain 11061_1 CR5-6)</name>
    <name type="common">White-rot fungus</name>
    <name type="synonym">Peniophora gigantea</name>
    <dbReference type="NCBI Taxonomy" id="745531"/>
    <lineage>
        <taxon>Eukaryota</taxon>
        <taxon>Fungi</taxon>
        <taxon>Dikarya</taxon>
        <taxon>Basidiomycota</taxon>
        <taxon>Agaricomycotina</taxon>
        <taxon>Agaricomycetes</taxon>
        <taxon>Polyporales</taxon>
        <taxon>Phanerochaetaceae</taxon>
        <taxon>Phlebiopsis</taxon>
    </lineage>
</organism>
<dbReference type="PANTHER" id="PTHR44924">
    <property type="entry name" value="DNAJ SUBFAMILY A MEMBER 2"/>
    <property type="match status" value="1"/>
</dbReference>
<evidence type="ECO:0000313" key="3">
    <source>
        <dbReference type="EMBL" id="KIP02315.1"/>
    </source>
</evidence>
<reference evidence="3 4" key="1">
    <citation type="journal article" date="2014" name="PLoS Genet.">
        <title>Analysis of the Phlebiopsis gigantea genome, transcriptome and secretome provides insight into its pioneer colonization strategies of wood.</title>
        <authorList>
            <person name="Hori C."/>
            <person name="Ishida T."/>
            <person name="Igarashi K."/>
            <person name="Samejima M."/>
            <person name="Suzuki H."/>
            <person name="Master E."/>
            <person name="Ferreira P."/>
            <person name="Ruiz-Duenas F.J."/>
            <person name="Held B."/>
            <person name="Canessa P."/>
            <person name="Larrondo L.F."/>
            <person name="Schmoll M."/>
            <person name="Druzhinina I.S."/>
            <person name="Kubicek C.P."/>
            <person name="Gaskell J.A."/>
            <person name="Kersten P."/>
            <person name="St John F."/>
            <person name="Glasner J."/>
            <person name="Sabat G."/>
            <person name="Splinter BonDurant S."/>
            <person name="Syed K."/>
            <person name="Yadav J."/>
            <person name="Mgbeahuruike A.C."/>
            <person name="Kovalchuk A."/>
            <person name="Asiegbu F.O."/>
            <person name="Lackner G."/>
            <person name="Hoffmeister D."/>
            <person name="Rencoret J."/>
            <person name="Gutierrez A."/>
            <person name="Sun H."/>
            <person name="Lindquist E."/>
            <person name="Barry K."/>
            <person name="Riley R."/>
            <person name="Grigoriev I.V."/>
            <person name="Henrissat B."/>
            <person name="Kues U."/>
            <person name="Berka R.M."/>
            <person name="Martinez A.T."/>
            <person name="Covert S.F."/>
            <person name="Blanchette R.A."/>
            <person name="Cullen D."/>
        </authorList>
    </citation>
    <scope>NUCLEOTIDE SEQUENCE [LARGE SCALE GENOMIC DNA]</scope>
    <source>
        <strain evidence="3 4">11061_1 CR5-6</strain>
    </source>
</reference>
<feature type="domain" description="J" evidence="2">
    <location>
        <begin position="103"/>
        <end position="168"/>
    </location>
</feature>
<dbReference type="PANTHER" id="PTHR44924:SF1">
    <property type="entry name" value="DNAJ SUBFAMILY A MEMBER 2"/>
    <property type="match status" value="1"/>
</dbReference>
<feature type="region of interest" description="Disordered" evidence="1">
    <location>
        <begin position="457"/>
        <end position="482"/>
    </location>
</feature>
<dbReference type="PROSITE" id="PS50076">
    <property type="entry name" value="DNAJ_2"/>
    <property type="match status" value="1"/>
</dbReference>
<evidence type="ECO:0000259" key="2">
    <source>
        <dbReference type="PROSITE" id="PS50076"/>
    </source>
</evidence>
<dbReference type="InterPro" id="IPR001623">
    <property type="entry name" value="DnaJ_domain"/>
</dbReference>
<dbReference type="Gene3D" id="1.10.287.110">
    <property type="entry name" value="DnaJ domain"/>
    <property type="match status" value="1"/>
</dbReference>
<evidence type="ECO:0000256" key="1">
    <source>
        <dbReference type="SAM" id="MobiDB-lite"/>
    </source>
</evidence>
<feature type="compositionally biased region" description="Basic and acidic residues" evidence="1">
    <location>
        <begin position="221"/>
        <end position="243"/>
    </location>
</feature>
<dbReference type="InterPro" id="IPR036869">
    <property type="entry name" value="J_dom_sf"/>
</dbReference>
<gene>
    <name evidence="3" type="ORF">PHLGIDRAFT_502175</name>
</gene>
<evidence type="ECO:0000313" key="4">
    <source>
        <dbReference type="Proteomes" id="UP000053257"/>
    </source>
</evidence>
<feature type="region of interest" description="Disordered" evidence="1">
    <location>
        <begin position="65"/>
        <end position="96"/>
    </location>
</feature>
<dbReference type="PROSITE" id="PS00636">
    <property type="entry name" value="DNAJ_1"/>
    <property type="match status" value="1"/>
</dbReference>
<dbReference type="SUPFAM" id="SSF46565">
    <property type="entry name" value="Chaperone J-domain"/>
    <property type="match status" value="1"/>
</dbReference>
<dbReference type="Pfam" id="PF00226">
    <property type="entry name" value="DnaJ"/>
    <property type="match status" value="1"/>
</dbReference>
<feature type="compositionally biased region" description="Low complexity" evidence="1">
    <location>
        <begin position="65"/>
        <end position="83"/>
    </location>
</feature>
<dbReference type="SMART" id="SM00271">
    <property type="entry name" value="DnaJ"/>
    <property type="match status" value="1"/>
</dbReference>
<protein>
    <recommendedName>
        <fullName evidence="2">J domain-containing protein</fullName>
    </recommendedName>
</protein>
<feature type="region of interest" description="Disordered" evidence="1">
    <location>
        <begin position="213"/>
        <end position="254"/>
    </location>
</feature>
<dbReference type="Pfam" id="PF14308">
    <property type="entry name" value="DnaJ-X"/>
    <property type="match status" value="1"/>
</dbReference>
<dbReference type="EMBL" id="KN840684">
    <property type="protein sequence ID" value="KIP02315.1"/>
    <property type="molecule type" value="Genomic_DNA"/>
</dbReference>
<sequence length="482" mass="53357">MSSSYPTIPSRPSVPYVSTTCSKCNAPLEFLAPTPVPRNSTILNIQCFNCRDTFTHAFYSTQVVGGTSSRSAPSSGPSTSGNSQETARRTRKIGTDTKPLETGYYELLGVPIDATSDDIKKAYRRLAIKFHPDKNPDDPHAEERFKEIAIAYQTLSDPALRHKYNEFGSKESAPEGGFVDPEEVFGAMFGGERFVPIIGHISLAKDMKAALQEAGEEEEEQKAIQRDAKGREILSPEEKARRDEKKKKTSAEKAAVRAERVEKLVEHLERKLGIFAESATSPNDMDVSQSYKTICHLEAEDLKRESYGVELLQAIGFVYASRAKQFLGSNHTLFGIGGWMHNVQGKYHVFSETVSTLRSAIELKQVFDQIQAAEAAGNLSPEEKKRLEDQAAEKGVQALFKGAKLEIESVLRETCDRVLEDPTVPRAKAQLRAVALQILGEAYMSVRKDTDAIEGANEESEYVRVETKSSRKRDSQSGGGYM</sequence>
<accession>A0A0C3S3B8</accession>
<dbReference type="AlphaFoldDB" id="A0A0C3S3B8"/>